<reference evidence="1 2" key="1">
    <citation type="submission" date="2018-06" db="EMBL/GenBank/DDBJ databases">
        <authorList>
            <consortium name="Pathogen Informatics"/>
            <person name="Doyle S."/>
        </authorList>
    </citation>
    <scope>NUCLEOTIDE SEQUENCE [LARGE SCALE GENOMIC DNA]</scope>
    <source>
        <strain evidence="1 2">NCTC13533</strain>
    </source>
</reference>
<organism evidence="1 2">
    <name type="scientific">Chryseobacterium carnipullorum</name>
    <dbReference type="NCBI Taxonomy" id="1124835"/>
    <lineage>
        <taxon>Bacteria</taxon>
        <taxon>Pseudomonadati</taxon>
        <taxon>Bacteroidota</taxon>
        <taxon>Flavobacteriia</taxon>
        <taxon>Flavobacteriales</taxon>
        <taxon>Weeksellaceae</taxon>
        <taxon>Chryseobacterium group</taxon>
        <taxon>Chryseobacterium</taxon>
    </lineage>
</organism>
<evidence type="ECO:0000313" key="2">
    <source>
        <dbReference type="Proteomes" id="UP000255224"/>
    </source>
</evidence>
<proteinExistence type="predicted"/>
<dbReference type="Proteomes" id="UP000255224">
    <property type="component" value="Unassembled WGS sequence"/>
</dbReference>
<accession>A0A376DVH3</accession>
<evidence type="ECO:0000313" key="1">
    <source>
        <dbReference type="EMBL" id="STC95648.1"/>
    </source>
</evidence>
<protein>
    <submittedName>
        <fullName evidence="1">Uncharacterized protein</fullName>
    </submittedName>
</protein>
<dbReference type="AlphaFoldDB" id="A0A376DVH3"/>
<dbReference type="EMBL" id="UFVQ01000003">
    <property type="protein sequence ID" value="STC95648.1"/>
    <property type="molecule type" value="Genomic_DNA"/>
</dbReference>
<dbReference type="RefSeq" id="WP_164466206.1">
    <property type="nucleotide sequence ID" value="NZ_CP033920.1"/>
</dbReference>
<gene>
    <name evidence="1" type="ORF">NCTC13533_01945</name>
</gene>
<sequence length="58" mass="6790">MKTFTVIEYYVGDAGDRGNKIGTIEAESKSDAKIKWQQLHNISDYEICFYSFEELENY</sequence>
<name>A0A376DVH3_CHRCU</name>